<keyword evidence="3" id="KW-0238">DNA-binding</keyword>
<feature type="domain" description="HTH lysR-type" evidence="6">
    <location>
        <begin position="2"/>
        <end position="59"/>
    </location>
</feature>
<name>A0A372JUD9_9ACTN</name>
<organism evidence="7 8">
    <name type="scientific">Actinomadura logoneensis</name>
    <dbReference type="NCBI Taxonomy" id="2293572"/>
    <lineage>
        <taxon>Bacteria</taxon>
        <taxon>Bacillati</taxon>
        <taxon>Actinomycetota</taxon>
        <taxon>Actinomycetes</taxon>
        <taxon>Streptosporangiales</taxon>
        <taxon>Thermomonosporaceae</taxon>
        <taxon>Actinomadura</taxon>
    </lineage>
</organism>
<gene>
    <name evidence="7" type="ORF">DZF91_01310</name>
</gene>
<proteinExistence type="inferred from homology"/>
<dbReference type="GO" id="GO:0003677">
    <property type="term" value="F:DNA binding"/>
    <property type="evidence" value="ECO:0007669"/>
    <property type="project" value="UniProtKB-KW"/>
</dbReference>
<evidence type="ECO:0000256" key="4">
    <source>
        <dbReference type="ARBA" id="ARBA00023163"/>
    </source>
</evidence>
<dbReference type="AlphaFoldDB" id="A0A372JUD9"/>
<dbReference type="InterPro" id="IPR036390">
    <property type="entry name" value="WH_DNA-bd_sf"/>
</dbReference>
<dbReference type="Gene3D" id="3.40.190.10">
    <property type="entry name" value="Periplasmic binding protein-like II"/>
    <property type="match status" value="2"/>
</dbReference>
<dbReference type="InterPro" id="IPR011991">
    <property type="entry name" value="ArsR-like_HTH"/>
</dbReference>
<dbReference type="GO" id="GO:0032993">
    <property type="term" value="C:protein-DNA complex"/>
    <property type="evidence" value="ECO:0007669"/>
    <property type="project" value="TreeGrafter"/>
</dbReference>
<dbReference type="Proteomes" id="UP000261811">
    <property type="component" value="Unassembled WGS sequence"/>
</dbReference>
<dbReference type="PANTHER" id="PTHR30346">
    <property type="entry name" value="TRANSCRIPTIONAL DUAL REGULATOR HCAR-RELATED"/>
    <property type="match status" value="1"/>
</dbReference>
<dbReference type="Pfam" id="PF00126">
    <property type="entry name" value="HTH_1"/>
    <property type="match status" value="1"/>
</dbReference>
<comment type="caution">
    <text evidence="7">The sequence shown here is derived from an EMBL/GenBank/DDBJ whole genome shotgun (WGS) entry which is preliminary data.</text>
</comment>
<dbReference type="PANTHER" id="PTHR30346:SF29">
    <property type="entry name" value="LYSR SUBSTRATE-BINDING"/>
    <property type="match status" value="1"/>
</dbReference>
<dbReference type="RefSeq" id="WP_117355692.1">
    <property type="nucleotide sequence ID" value="NZ_QURH01000022.1"/>
</dbReference>
<dbReference type="InterPro" id="IPR000847">
    <property type="entry name" value="LysR_HTH_N"/>
</dbReference>
<evidence type="ECO:0000256" key="2">
    <source>
        <dbReference type="ARBA" id="ARBA00023015"/>
    </source>
</evidence>
<keyword evidence="2" id="KW-0805">Transcription regulation</keyword>
<dbReference type="SUPFAM" id="SSF46785">
    <property type="entry name" value="Winged helix' DNA-binding domain"/>
    <property type="match status" value="1"/>
</dbReference>
<dbReference type="PROSITE" id="PS50931">
    <property type="entry name" value="HTH_LYSR"/>
    <property type="match status" value="1"/>
</dbReference>
<dbReference type="OrthoDB" id="3636008at2"/>
<dbReference type="Gene3D" id="1.10.10.10">
    <property type="entry name" value="Winged helix-like DNA-binding domain superfamily/Winged helix DNA-binding domain"/>
    <property type="match status" value="1"/>
</dbReference>
<dbReference type="SUPFAM" id="SSF53850">
    <property type="entry name" value="Periplasmic binding protein-like II"/>
    <property type="match status" value="1"/>
</dbReference>
<protein>
    <submittedName>
        <fullName evidence="7">LysR family transcriptional regulator</fullName>
    </submittedName>
</protein>
<comment type="similarity">
    <text evidence="1">Belongs to the LysR transcriptional regulatory family.</text>
</comment>
<evidence type="ECO:0000256" key="1">
    <source>
        <dbReference type="ARBA" id="ARBA00009437"/>
    </source>
</evidence>
<keyword evidence="4" id="KW-0804">Transcription</keyword>
<keyword evidence="8" id="KW-1185">Reference proteome</keyword>
<feature type="region of interest" description="Disordered" evidence="5">
    <location>
        <begin position="330"/>
        <end position="356"/>
    </location>
</feature>
<accession>A0A372JUD9</accession>
<dbReference type="CDD" id="cd00090">
    <property type="entry name" value="HTH_ARSR"/>
    <property type="match status" value="1"/>
</dbReference>
<dbReference type="InterPro" id="IPR036388">
    <property type="entry name" value="WH-like_DNA-bd_sf"/>
</dbReference>
<reference evidence="7 8" key="1">
    <citation type="submission" date="2018-08" db="EMBL/GenBank/DDBJ databases">
        <title>Actinomadura jelena sp. nov., a novel Actinomycete isolated from soil in Chad.</title>
        <authorList>
            <person name="Shi L."/>
        </authorList>
    </citation>
    <scope>NUCLEOTIDE SEQUENCE [LARGE SCALE GENOMIC DNA]</scope>
    <source>
        <strain evidence="7 8">NEAU-G17</strain>
    </source>
</reference>
<evidence type="ECO:0000259" key="6">
    <source>
        <dbReference type="PROSITE" id="PS50931"/>
    </source>
</evidence>
<sequence>MLDLGRVRMLRELQRRGTAGAVAEALGYSPSAVSQQLAQLQREVGVQLVEKVGRRLRLTPAGEVLATRAQTLLDEARRAEEAALAASGRVVGTVRVVAFQTALLHVLAPALPVLAAEYPDLTVDVLDEEFVRVLQAVASQEIDVAISDEYPRLPRARRPELVAEELLSESMWVSMPAAHPLAASGAPVRLEALAAERWVTGHLGTNHADLLERACVDLAGFHPDVRYRTNDIMVMFAMVAHAGAVSIMPDLAFADQQPGIVTRPLAGEPLRRSMVLWTRAGADVRPSVAALLDVLRSSAADLSERRPTLLRGPRVPAPCCAPRRPTCPSAVRPCSAGRASPPVPERRGSRWVRGDGSGARKTVLVRADGSGARGRFWCARTVPVCGNGERDR</sequence>
<dbReference type="InterPro" id="IPR005119">
    <property type="entry name" value="LysR_subst-bd"/>
</dbReference>
<dbReference type="EMBL" id="QURH01000022">
    <property type="protein sequence ID" value="RFU43416.1"/>
    <property type="molecule type" value="Genomic_DNA"/>
</dbReference>
<evidence type="ECO:0000313" key="7">
    <source>
        <dbReference type="EMBL" id="RFU43416.1"/>
    </source>
</evidence>
<evidence type="ECO:0000256" key="3">
    <source>
        <dbReference type="ARBA" id="ARBA00023125"/>
    </source>
</evidence>
<evidence type="ECO:0000313" key="8">
    <source>
        <dbReference type="Proteomes" id="UP000261811"/>
    </source>
</evidence>
<evidence type="ECO:0000256" key="5">
    <source>
        <dbReference type="SAM" id="MobiDB-lite"/>
    </source>
</evidence>
<dbReference type="Pfam" id="PF03466">
    <property type="entry name" value="LysR_substrate"/>
    <property type="match status" value="1"/>
</dbReference>
<dbReference type="GO" id="GO:0003700">
    <property type="term" value="F:DNA-binding transcription factor activity"/>
    <property type="evidence" value="ECO:0007669"/>
    <property type="project" value="InterPro"/>
</dbReference>